<evidence type="ECO:0000313" key="2">
    <source>
        <dbReference type="EMBL" id="ELP84397.1"/>
    </source>
</evidence>
<dbReference type="KEGG" id="eiv:EIN_090500"/>
<dbReference type="AlphaFoldDB" id="A0A0A1TVG6"/>
<evidence type="ECO:0000313" key="3">
    <source>
        <dbReference type="Proteomes" id="UP000014680"/>
    </source>
</evidence>
<gene>
    <name evidence="2" type="ORF">EIN_090500</name>
</gene>
<keyword evidence="1" id="KW-0472">Membrane</keyword>
<dbReference type="RefSeq" id="XP_004183743.1">
    <property type="nucleotide sequence ID" value="XM_004183695.1"/>
</dbReference>
<evidence type="ECO:0000256" key="1">
    <source>
        <dbReference type="SAM" id="Phobius"/>
    </source>
</evidence>
<keyword evidence="3" id="KW-1185">Reference proteome</keyword>
<dbReference type="Proteomes" id="UP000014680">
    <property type="component" value="Unassembled WGS sequence"/>
</dbReference>
<keyword evidence="1" id="KW-0812">Transmembrane</keyword>
<dbReference type="EMBL" id="KB207130">
    <property type="protein sequence ID" value="ELP84397.1"/>
    <property type="molecule type" value="Genomic_DNA"/>
</dbReference>
<reference evidence="2 3" key="1">
    <citation type="submission" date="2012-10" db="EMBL/GenBank/DDBJ databases">
        <authorList>
            <person name="Zafar N."/>
            <person name="Inman J."/>
            <person name="Hall N."/>
            <person name="Lorenzi H."/>
            <person name="Caler E."/>
        </authorList>
    </citation>
    <scope>NUCLEOTIDE SEQUENCE [LARGE SCALE GENOMIC DNA]</scope>
    <source>
        <strain evidence="2 3">IP1</strain>
    </source>
</reference>
<feature type="transmembrane region" description="Helical" evidence="1">
    <location>
        <begin position="82"/>
        <end position="101"/>
    </location>
</feature>
<keyword evidence="1" id="KW-1133">Transmembrane helix</keyword>
<sequence length="103" mass="11418">MNLSHQLVAVNVMKYSQSPGTPIAGFSITNFFNVISSQRYLCLCDANAQLPLIPKKCILFSLITILHSCSFEALGANLIFSSILRVNFSGAFSMLYLVFAFRM</sequence>
<dbReference type="GeneID" id="14883367"/>
<protein>
    <submittedName>
        <fullName evidence="2">Uncharacterized protein</fullName>
    </submittedName>
</protein>
<proteinExistence type="predicted"/>
<feature type="transmembrane region" description="Helical" evidence="1">
    <location>
        <begin position="57"/>
        <end position="76"/>
    </location>
</feature>
<organism evidence="2 3">
    <name type="scientific">Entamoeba invadens IP1</name>
    <dbReference type="NCBI Taxonomy" id="370355"/>
    <lineage>
        <taxon>Eukaryota</taxon>
        <taxon>Amoebozoa</taxon>
        <taxon>Evosea</taxon>
        <taxon>Archamoebae</taxon>
        <taxon>Mastigamoebida</taxon>
        <taxon>Entamoebidae</taxon>
        <taxon>Entamoeba</taxon>
    </lineage>
</organism>
<dbReference type="VEuPathDB" id="AmoebaDB:EIN_090500"/>
<accession>A0A0A1TVG6</accession>
<name>A0A0A1TVG6_ENTIV</name>